<sequence length="635" mass="72241">MEKIEMGTPDGAVENIEKIAELFPQVMTEVENADGELERAVDFDALRDLLGDVTEGQRERYQFTWPGKREAKAEARRPIYKTMIPEPGKSKDWDTTENLYIEGDNLDALKILKETYAGKVKLIYIDPPYNTGHDFVYDDDFAQTRGEYDSESGEYDEKGGRLVANTESNGRFHSDWCSMIYPRLLLARDLLTPDGLVFISINACEEVNLVKICDEIFGPDNRVMDFVWKNKYGLGALTKGAASLHEYVLCYAKKYPDNLEAELSGSEIEKYNKFDSKQAIRGGYITQPLATKSKDDRPNLVYPLVHNGIEIWPDKQWIWSKERLLKAYDNDEIVINEKNGKYSVRFKQYLRDENGVMRKGKPLSLITSCFNQDGTKEIDGLFGKRVFDFPKPSRLIRDFVLYRINDIDDSDFIVMDFFSGSAATADAVMQANSIDGGNRKFILVQIPEQCDEKTVAAKEGYRTICEIGEARIRRAGEKIRAEIDDSNRQLELGAEPKPYPDFGFRVLRIDSSNFKDFYLTPDETAQESLFDFADNVKEGRSDLDLLFEVLPKLGIPYSAKIEERVLAGKKVFFVDGDKLAACFDANVGSDTIEEMAKAKPWYAVIRDSSMADDATHANYEELFRTYSPDTVPQVI</sequence>
<dbReference type="PIRSF" id="PIRSF015855">
    <property type="entry name" value="TypeIII_Mtase_mKpnI"/>
    <property type="match status" value="1"/>
</dbReference>
<keyword evidence="4" id="KW-0949">S-adenosyl-L-methionine</keyword>
<dbReference type="InterPro" id="IPR002295">
    <property type="entry name" value="N4/N6-MTase_EcoPI_Mod-like"/>
</dbReference>
<dbReference type="PROSITE" id="PS00092">
    <property type="entry name" value="N6_MTASE"/>
    <property type="match status" value="1"/>
</dbReference>
<reference evidence="6 7" key="1">
    <citation type="submission" date="2017-12" db="EMBL/GenBank/DDBJ databases">
        <title>Phylogenetic diversity of female urinary microbiome.</title>
        <authorList>
            <person name="Thomas-White K."/>
            <person name="Wolfe A.J."/>
        </authorList>
    </citation>
    <scope>NUCLEOTIDE SEQUENCE [LARGE SCALE GENOMIC DNA]</scope>
    <source>
        <strain evidence="6 7">UMB0018</strain>
    </source>
</reference>
<evidence type="ECO:0000256" key="3">
    <source>
        <dbReference type="ARBA" id="ARBA00022679"/>
    </source>
</evidence>
<dbReference type="GO" id="GO:0008170">
    <property type="term" value="F:N-methyltransferase activity"/>
    <property type="evidence" value="ECO:0007669"/>
    <property type="project" value="InterPro"/>
</dbReference>
<accession>A0A2I1I1A1</accession>
<evidence type="ECO:0000256" key="2">
    <source>
        <dbReference type="ARBA" id="ARBA00022603"/>
    </source>
</evidence>
<comment type="caution">
    <text evidence="6">The sequence shown here is derived from an EMBL/GenBank/DDBJ whole genome shotgun (WGS) entry which is preliminary data.</text>
</comment>
<evidence type="ECO:0000256" key="1">
    <source>
        <dbReference type="ARBA" id="ARBA00006594"/>
    </source>
</evidence>
<keyword evidence="3 6" id="KW-0808">Transferase</keyword>
<dbReference type="GO" id="GO:0003677">
    <property type="term" value="F:DNA binding"/>
    <property type="evidence" value="ECO:0007669"/>
    <property type="project" value="InterPro"/>
</dbReference>
<evidence type="ECO:0000313" key="6">
    <source>
        <dbReference type="EMBL" id="PKY64895.1"/>
    </source>
</evidence>
<dbReference type="InterPro" id="IPR029063">
    <property type="entry name" value="SAM-dependent_MTases_sf"/>
</dbReference>
<dbReference type="EMBL" id="PKKM01000004">
    <property type="protein sequence ID" value="PKY64895.1"/>
    <property type="molecule type" value="Genomic_DNA"/>
</dbReference>
<dbReference type="GO" id="GO:0032259">
    <property type="term" value="P:methylation"/>
    <property type="evidence" value="ECO:0007669"/>
    <property type="project" value="UniProtKB-KW"/>
</dbReference>
<dbReference type="PRINTS" id="PR00506">
    <property type="entry name" value="D21N6MTFRASE"/>
</dbReference>
<comment type="similarity">
    <text evidence="1">Belongs to the N(4)/N(6)-methyltransferase family.</text>
</comment>
<evidence type="ECO:0000256" key="4">
    <source>
        <dbReference type="ARBA" id="ARBA00022691"/>
    </source>
</evidence>
<feature type="domain" description="DNA methylase N-4/N-6" evidence="5">
    <location>
        <begin position="120"/>
        <end position="432"/>
    </location>
</feature>
<evidence type="ECO:0000313" key="7">
    <source>
        <dbReference type="Proteomes" id="UP000234198"/>
    </source>
</evidence>
<dbReference type="InterPro" id="IPR002941">
    <property type="entry name" value="DNA_methylase_N4/N6"/>
</dbReference>
<gene>
    <name evidence="6" type="ORF">CYJ22_03890</name>
</gene>
<dbReference type="Pfam" id="PF01555">
    <property type="entry name" value="N6_N4_Mtase"/>
    <property type="match status" value="1"/>
</dbReference>
<dbReference type="RefSeq" id="WP_101601242.1">
    <property type="nucleotide sequence ID" value="NZ_PKKM01000004.1"/>
</dbReference>
<dbReference type="SUPFAM" id="SSF53335">
    <property type="entry name" value="S-adenosyl-L-methionine-dependent methyltransferases"/>
    <property type="match status" value="1"/>
</dbReference>
<dbReference type="InterPro" id="IPR002052">
    <property type="entry name" value="DNA_methylase_N6_adenine_CS"/>
</dbReference>
<name>A0A2I1I1A1_9ACTO</name>
<dbReference type="Proteomes" id="UP000234198">
    <property type="component" value="Unassembled WGS sequence"/>
</dbReference>
<protein>
    <submittedName>
        <fullName evidence="6">Site-specific DNA-methyltransferase</fullName>
    </submittedName>
</protein>
<proteinExistence type="inferred from homology"/>
<dbReference type="AlphaFoldDB" id="A0A2I1I1A1"/>
<keyword evidence="2 6" id="KW-0489">Methyltransferase</keyword>
<evidence type="ECO:0000259" key="5">
    <source>
        <dbReference type="Pfam" id="PF01555"/>
    </source>
</evidence>
<dbReference type="Gene3D" id="3.40.50.150">
    <property type="entry name" value="Vaccinia Virus protein VP39"/>
    <property type="match status" value="1"/>
</dbReference>
<organism evidence="6 7">
    <name type="scientific">Schaalia odontolytica</name>
    <dbReference type="NCBI Taxonomy" id="1660"/>
    <lineage>
        <taxon>Bacteria</taxon>
        <taxon>Bacillati</taxon>
        <taxon>Actinomycetota</taxon>
        <taxon>Actinomycetes</taxon>
        <taxon>Actinomycetales</taxon>
        <taxon>Actinomycetaceae</taxon>
        <taxon>Schaalia</taxon>
    </lineage>
</organism>